<evidence type="ECO:0000313" key="3">
    <source>
        <dbReference type="Proteomes" id="UP000654075"/>
    </source>
</evidence>
<dbReference type="EMBL" id="CAJNNV010024945">
    <property type="protein sequence ID" value="CAE8611175.1"/>
    <property type="molecule type" value="Genomic_DNA"/>
</dbReference>
<reference evidence="2" key="1">
    <citation type="submission" date="2021-02" db="EMBL/GenBank/DDBJ databases">
        <authorList>
            <person name="Dougan E. K."/>
            <person name="Rhodes N."/>
            <person name="Thang M."/>
            <person name="Chan C."/>
        </authorList>
    </citation>
    <scope>NUCLEOTIDE SEQUENCE</scope>
</reference>
<feature type="compositionally biased region" description="Polar residues" evidence="1">
    <location>
        <begin position="102"/>
        <end position="124"/>
    </location>
</feature>
<dbReference type="Proteomes" id="UP000654075">
    <property type="component" value="Unassembled WGS sequence"/>
</dbReference>
<feature type="region of interest" description="Disordered" evidence="1">
    <location>
        <begin position="201"/>
        <end position="226"/>
    </location>
</feature>
<name>A0A813FGZ8_POLGL</name>
<organism evidence="2 3">
    <name type="scientific">Polarella glacialis</name>
    <name type="common">Dinoflagellate</name>
    <dbReference type="NCBI Taxonomy" id="89957"/>
    <lineage>
        <taxon>Eukaryota</taxon>
        <taxon>Sar</taxon>
        <taxon>Alveolata</taxon>
        <taxon>Dinophyceae</taxon>
        <taxon>Suessiales</taxon>
        <taxon>Suessiaceae</taxon>
        <taxon>Polarella</taxon>
    </lineage>
</organism>
<comment type="caution">
    <text evidence="2">The sequence shown here is derived from an EMBL/GenBank/DDBJ whole genome shotgun (WGS) entry which is preliminary data.</text>
</comment>
<sequence length="226" mass="23215">MQGTAVSSTPQFGRSGRHAEESSPGRVADGGGGAFAMPGRSLQDAFAEILASTGQGQEGREEREGVAGAQQGGAAQQIHGKICSKPSPSMGRCAAPKEALSSRAQGSRASQESKLRRGSSSNLSAGAVSGVQRRRSAQRCGEVGATAGGGDASVQRLQQEVVAKDQEIGRLRAMCSRLQDCQWQSSADMEVLKRRMGEFEHLLQAQGGSTGGSTRGSKGAGSGDPP</sequence>
<evidence type="ECO:0000313" key="2">
    <source>
        <dbReference type="EMBL" id="CAE8611175.1"/>
    </source>
</evidence>
<proteinExistence type="predicted"/>
<protein>
    <submittedName>
        <fullName evidence="2">Uncharacterized protein</fullName>
    </submittedName>
</protein>
<keyword evidence="3" id="KW-1185">Reference proteome</keyword>
<feature type="non-terminal residue" evidence="2">
    <location>
        <position position="226"/>
    </location>
</feature>
<gene>
    <name evidence="2" type="ORF">PGLA1383_LOCUS28982</name>
</gene>
<feature type="compositionally biased region" description="Low complexity" evidence="1">
    <location>
        <begin position="66"/>
        <end position="77"/>
    </location>
</feature>
<feature type="compositionally biased region" description="Polar residues" evidence="1">
    <location>
        <begin position="1"/>
        <end position="12"/>
    </location>
</feature>
<accession>A0A813FGZ8</accession>
<evidence type="ECO:0000256" key="1">
    <source>
        <dbReference type="SAM" id="MobiDB-lite"/>
    </source>
</evidence>
<feature type="region of interest" description="Disordered" evidence="1">
    <location>
        <begin position="1"/>
        <end position="156"/>
    </location>
</feature>
<feature type="compositionally biased region" description="Gly residues" evidence="1">
    <location>
        <begin position="208"/>
        <end position="226"/>
    </location>
</feature>
<dbReference type="AlphaFoldDB" id="A0A813FGZ8"/>